<proteinExistence type="inferred from homology"/>
<feature type="signal peptide" evidence="5">
    <location>
        <begin position="1"/>
        <end position="23"/>
    </location>
</feature>
<dbReference type="Pfam" id="PF00188">
    <property type="entry name" value="CAP"/>
    <property type="match status" value="2"/>
</dbReference>
<dbReference type="EMBL" id="JABFOF010000006">
    <property type="protein sequence ID" value="KAG2396178.1"/>
    <property type="molecule type" value="Genomic_DNA"/>
</dbReference>
<dbReference type="SMART" id="SM00198">
    <property type="entry name" value="SCP"/>
    <property type="match status" value="2"/>
</dbReference>
<reference evidence="7 8" key="1">
    <citation type="submission" date="2020-05" db="EMBL/GenBank/DDBJ databases">
        <title>Vigna angularis (adzuki bean) Var. LongXiaoDou No. 4 denovo assembly.</title>
        <authorList>
            <person name="Xiang H."/>
        </authorList>
    </citation>
    <scope>NUCLEOTIDE SEQUENCE [LARGE SCALE GENOMIC DNA]</scope>
    <source>
        <tissue evidence="7">Leaf</tissue>
    </source>
</reference>
<gene>
    <name evidence="7" type="ORF">HKW66_Vig0064460</name>
</gene>
<dbReference type="PRINTS" id="PR00837">
    <property type="entry name" value="V5TPXLIKE"/>
</dbReference>
<keyword evidence="2 5" id="KW-0732">Signal</keyword>
<dbReference type="Proteomes" id="UP000743370">
    <property type="component" value="Unassembled WGS sequence"/>
</dbReference>
<keyword evidence="3" id="KW-0611">Plant defense</keyword>
<dbReference type="Gene3D" id="3.40.33.10">
    <property type="entry name" value="CAP"/>
    <property type="match status" value="2"/>
</dbReference>
<dbReference type="SUPFAM" id="SSF55797">
    <property type="entry name" value="PR-1-like"/>
    <property type="match status" value="2"/>
</dbReference>
<dbReference type="PROSITE" id="PS01010">
    <property type="entry name" value="CRISP_2"/>
    <property type="match status" value="1"/>
</dbReference>
<evidence type="ECO:0000259" key="6">
    <source>
        <dbReference type="SMART" id="SM00198"/>
    </source>
</evidence>
<evidence type="ECO:0000256" key="5">
    <source>
        <dbReference type="SAM" id="SignalP"/>
    </source>
</evidence>
<dbReference type="GO" id="GO:0098542">
    <property type="term" value="P:defense response to other organism"/>
    <property type="evidence" value="ECO:0007669"/>
    <property type="project" value="UniProtKB-ARBA"/>
</dbReference>
<evidence type="ECO:0000256" key="2">
    <source>
        <dbReference type="ARBA" id="ARBA00022729"/>
    </source>
</evidence>
<evidence type="ECO:0000313" key="7">
    <source>
        <dbReference type="EMBL" id="KAG2396178.1"/>
    </source>
</evidence>
<dbReference type="AlphaFoldDB" id="A0A8T0K9N1"/>
<keyword evidence="4" id="KW-1015">Disulfide bond</keyword>
<dbReference type="InterPro" id="IPR014044">
    <property type="entry name" value="CAP_dom"/>
</dbReference>
<dbReference type="FunFam" id="3.40.33.10:FF:000004">
    <property type="entry name" value="CAP, cysteine-rich secretory protein, antigen 5"/>
    <property type="match status" value="1"/>
</dbReference>
<dbReference type="PANTHER" id="PTHR10334">
    <property type="entry name" value="CYSTEINE-RICH SECRETORY PROTEIN-RELATED"/>
    <property type="match status" value="1"/>
</dbReference>
<dbReference type="FunFam" id="3.40.33.10:FF:000006">
    <property type="entry name" value="Putative pathogenesis-related protein 1"/>
    <property type="match status" value="1"/>
</dbReference>
<feature type="chain" id="PRO_5035881792" evidence="5">
    <location>
        <begin position="24"/>
        <end position="286"/>
    </location>
</feature>
<evidence type="ECO:0000256" key="1">
    <source>
        <dbReference type="ARBA" id="ARBA00009923"/>
    </source>
</evidence>
<dbReference type="InterPro" id="IPR001283">
    <property type="entry name" value="CRISP-related"/>
</dbReference>
<comment type="caution">
    <text evidence="7">The sequence shown here is derived from an EMBL/GenBank/DDBJ whole genome shotgun (WGS) entry which is preliminary data.</text>
</comment>
<evidence type="ECO:0000256" key="4">
    <source>
        <dbReference type="ARBA" id="ARBA00023157"/>
    </source>
</evidence>
<accession>A0A8T0K9N1</accession>
<organism evidence="7 8">
    <name type="scientific">Phaseolus angularis</name>
    <name type="common">Azuki bean</name>
    <name type="synonym">Vigna angularis</name>
    <dbReference type="NCBI Taxonomy" id="3914"/>
    <lineage>
        <taxon>Eukaryota</taxon>
        <taxon>Viridiplantae</taxon>
        <taxon>Streptophyta</taxon>
        <taxon>Embryophyta</taxon>
        <taxon>Tracheophyta</taxon>
        <taxon>Spermatophyta</taxon>
        <taxon>Magnoliopsida</taxon>
        <taxon>eudicotyledons</taxon>
        <taxon>Gunneridae</taxon>
        <taxon>Pentapetalae</taxon>
        <taxon>rosids</taxon>
        <taxon>fabids</taxon>
        <taxon>Fabales</taxon>
        <taxon>Fabaceae</taxon>
        <taxon>Papilionoideae</taxon>
        <taxon>50 kb inversion clade</taxon>
        <taxon>NPAAA clade</taxon>
        <taxon>indigoferoid/millettioid clade</taxon>
        <taxon>Phaseoleae</taxon>
        <taxon>Vigna</taxon>
    </lineage>
</organism>
<sequence length="286" mass="31547">MMSPWHVIVAIVLLLCATNLSLAQNTPQDYLEVHNQARAEVGVGPLSWNHTLAAYAQRYANERIPDCNLEHSMGPYGENLAEGYGEMKGSDAVKFWLTEKPDYDYGSNRCVHDECGHYTQIVWRNSIHLGCARAKCNNGFAIIGNIANAQDSPADYLNGHNAARSEVGVENIIWNDTVAAFAQNYANQRTDCQLIHSGGGGIYGENIAMSTGDMSGAEATKLWVDEKLFYDYAFNSCIGGDCLHYTQIVWRNSVYVGCAKVRCDNGGTFVTCNYSPPGNYIGERPY</sequence>
<dbReference type="CDD" id="cd05381">
    <property type="entry name" value="CAP_PR-1"/>
    <property type="match status" value="2"/>
</dbReference>
<evidence type="ECO:0000256" key="3">
    <source>
        <dbReference type="ARBA" id="ARBA00022821"/>
    </source>
</evidence>
<dbReference type="PROSITE" id="PS01009">
    <property type="entry name" value="CRISP_1"/>
    <property type="match status" value="1"/>
</dbReference>
<comment type="similarity">
    <text evidence="1">Belongs to the CRISP family.</text>
</comment>
<dbReference type="InterPro" id="IPR018244">
    <property type="entry name" value="Allrgn_V5/Tpx1_CS"/>
</dbReference>
<dbReference type="GO" id="GO:0005576">
    <property type="term" value="C:extracellular region"/>
    <property type="evidence" value="ECO:0007669"/>
    <property type="project" value="InterPro"/>
</dbReference>
<dbReference type="InterPro" id="IPR035940">
    <property type="entry name" value="CAP_sf"/>
</dbReference>
<feature type="domain" description="SCP" evidence="6">
    <location>
        <begin position="25"/>
        <end position="148"/>
    </location>
</feature>
<protein>
    <submittedName>
        <fullName evidence="7">Basic form of pathogenesis-related protein</fullName>
    </submittedName>
</protein>
<name>A0A8T0K9N1_PHAAN</name>
<feature type="domain" description="SCP" evidence="6">
    <location>
        <begin position="151"/>
        <end position="282"/>
    </location>
</feature>
<evidence type="ECO:0000313" key="8">
    <source>
        <dbReference type="Proteomes" id="UP000743370"/>
    </source>
</evidence>